<sequence length="1224" mass="146904">MADPNNIINKNLDRFDDIFHQYGDDLDEDNDKYIDFDRFDTEMGSTTEHDEEDDAVLVRNMMKMESINKQEILVTNMKTKEEEEEEEHLSQKLSQLSASGQEQTTDERQVTTKKRPSLTPTTTSSSVAKKIKTNEDIEPIEWIPNYLSSSNGSFDRMLHPLFRQEFKSYDIEDLRQFAMIINHLKCIELNQTLWNKYLQSGTGELIKQDDIRSVLKTTTSNNKLPLIQYWPLEVKLQMIKHRQTTATDPKHIDHESCLDYVQRILKKYNQQKEFYENQYRIMVEQRLQPSMTDQIESAIITFVRQYGINLYRLSIDKSLAKIEFNYKDQLIQFEFHRERPNQYQKQVFENLFQLKRTVEEAKLDIAILKQRIAYKQLPKSFDSFQIPASLKFDIISNVNMRQHLKEQCEKILQRTTSDMMLVHITLAEVKYAECESKFNKEMIEMKKKQDRDDFYEKFTKKLLDMIEHRFKILDEYLISDGRELDLVHRRSNNNSSNKSKSFQCSPTLIQNSIHHLTIKQIEFLNRGPSYVSPCQIHILSQFTSLSIEDLLEKQLVPLQHELTRVFMKYPLLVTRRINFENQLIKIFHESFRQPIPIVCHERILHEKYLLQSIQYQLKHESLILRRTADNQNTYYLGQLKEFEQKSNDYIATSPCYLFVDTINKQRTTQDHLKEILQFIDTQLQILYDKHLINQDQLREFSTRFPLNLPLTKLLGNIYLYQWQIPLVREIRLKDQFYVRFHDQGFLTWNRSLNELQTLFDELEQTLPENIEIVSFIDKQTHFLNCYIENINGRLYTRVYRDTTTTQSFLLPYFSDHPRLRYRQWYRFMMIRAVKYCDELEDFQDERRYIETTFLANGYSLDFIEYLWQQLLLHFNFSPKQFKLVDQYTYSTFRNDIYRRMKSYSEENQQRQDEEYTLIKNNKLIRLYYLFDWGSRCEFNRKFHQLWSNLLNEDPVFKEYGLKIILTSKHCYLSNTLLVPSSSKRKNLKRYLRNQQLSNNPPFTPLNDSHIVLVNKATDTNILHELVHIAQSTKYFTIDTESDLFTNCPALIQIEFIDQEFSSTIILVETCHLPIDKKSLKFWLIQSIFKYIFTERKTIFCWGCPTDELEKFLIYDLYKQEVLCKPRMIDIQDEFKAWHFKQVGFYETGHHHPWGLQNAIYKMYNEFLDKSQQLNTWSQGLYRRPYHPKVKSMIDYAAYDCLSVTKLAVTMKQLTVILASYIMKP</sequence>
<proteinExistence type="predicted"/>
<protein>
    <recommendedName>
        <fullName evidence="3">Helix-turn-helix domain-containing protein</fullName>
    </recommendedName>
</protein>
<comment type="caution">
    <text evidence="4">The sequence shown here is derived from an EMBL/GenBank/DDBJ whole genome shotgun (WGS) entry which is preliminary data.</text>
</comment>
<evidence type="ECO:0000256" key="2">
    <source>
        <dbReference type="SAM" id="MobiDB-lite"/>
    </source>
</evidence>
<feature type="compositionally biased region" description="Polar residues" evidence="2">
    <location>
        <begin position="91"/>
        <end position="103"/>
    </location>
</feature>
<dbReference type="GO" id="GO:0003676">
    <property type="term" value="F:nucleic acid binding"/>
    <property type="evidence" value="ECO:0007669"/>
    <property type="project" value="InterPro"/>
</dbReference>
<dbReference type="Pfam" id="PF26215">
    <property type="entry name" value="HTH_animal"/>
    <property type="match status" value="1"/>
</dbReference>
<dbReference type="InterPro" id="IPR012337">
    <property type="entry name" value="RNaseH-like_sf"/>
</dbReference>
<name>A0A8S2JB13_9BILA</name>
<evidence type="ECO:0000259" key="3">
    <source>
        <dbReference type="Pfam" id="PF26215"/>
    </source>
</evidence>
<dbReference type="AlphaFoldDB" id="A0A8S2JB13"/>
<feature type="coiled-coil region" evidence="1">
    <location>
        <begin position="258"/>
        <end position="285"/>
    </location>
</feature>
<organism evidence="4 5">
    <name type="scientific">Rotaria magnacalcarata</name>
    <dbReference type="NCBI Taxonomy" id="392030"/>
    <lineage>
        <taxon>Eukaryota</taxon>
        <taxon>Metazoa</taxon>
        <taxon>Spiralia</taxon>
        <taxon>Gnathifera</taxon>
        <taxon>Rotifera</taxon>
        <taxon>Eurotatoria</taxon>
        <taxon>Bdelloidea</taxon>
        <taxon>Philodinida</taxon>
        <taxon>Philodinidae</taxon>
        <taxon>Rotaria</taxon>
    </lineage>
</organism>
<dbReference type="EMBL" id="CAJOBJ010000155">
    <property type="protein sequence ID" value="CAF3800117.1"/>
    <property type="molecule type" value="Genomic_DNA"/>
</dbReference>
<dbReference type="Proteomes" id="UP000681720">
    <property type="component" value="Unassembled WGS sequence"/>
</dbReference>
<feature type="region of interest" description="Disordered" evidence="2">
    <location>
        <begin position="78"/>
        <end position="130"/>
    </location>
</feature>
<reference evidence="4" key="1">
    <citation type="submission" date="2021-02" db="EMBL/GenBank/DDBJ databases">
        <authorList>
            <person name="Nowell W R."/>
        </authorList>
    </citation>
    <scope>NUCLEOTIDE SEQUENCE</scope>
</reference>
<dbReference type="Gene3D" id="3.30.420.10">
    <property type="entry name" value="Ribonuclease H-like superfamily/Ribonuclease H"/>
    <property type="match status" value="1"/>
</dbReference>
<keyword evidence="1" id="KW-0175">Coiled coil</keyword>
<evidence type="ECO:0000313" key="4">
    <source>
        <dbReference type="EMBL" id="CAF3800117.1"/>
    </source>
</evidence>
<dbReference type="InterPro" id="IPR058912">
    <property type="entry name" value="HTH_animal"/>
</dbReference>
<evidence type="ECO:0000256" key="1">
    <source>
        <dbReference type="SAM" id="Coils"/>
    </source>
</evidence>
<evidence type="ECO:0000313" key="5">
    <source>
        <dbReference type="Proteomes" id="UP000681720"/>
    </source>
</evidence>
<dbReference type="InterPro" id="IPR036397">
    <property type="entry name" value="RNaseH_sf"/>
</dbReference>
<feature type="domain" description="Helix-turn-helix" evidence="3">
    <location>
        <begin position="809"/>
        <end position="865"/>
    </location>
</feature>
<dbReference type="SUPFAM" id="SSF53098">
    <property type="entry name" value="Ribonuclease H-like"/>
    <property type="match status" value="1"/>
</dbReference>
<feature type="compositionally biased region" description="Low complexity" evidence="2">
    <location>
        <begin position="117"/>
        <end position="126"/>
    </location>
</feature>
<accession>A0A8S2JB13</accession>
<gene>
    <name evidence="4" type="ORF">GIL414_LOCUS1040</name>
</gene>